<dbReference type="AlphaFoldDB" id="A0A673NM44"/>
<accession>A0A673NM44</accession>
<proteinExistence type="predicted"/>
<evidence type="ECO:0000313" key="3">
    <source>
        <dbReference type="Proteomes" id="UP000472270"/>
    </source>
</evidence>
<dbReference type="Proteomes" id="UP000472270">
    <property type="component" value="Unassembled WGS sequence"/>
</dbReference>
<protein>
    <submittedName>
        <fullName evidence="2">Si:ch1073-67j19.2</fullName>
    </submittedName>
</protein>
<reference evidence="2" key="2">
    <citation type="submission" date="2025-09" db="UniProtKB">
        <authorList>
            <consortium name="Ensembl"/>
        </authorList>
    </citation>
    <scope>IDENTIFICATION</scope>
</reference>
<name>A0A673NM44_9TELE</name>
<keyword evidence="1" id="KW-0732">Signal</keyword>
<organism evidence="2 3">
    <name type="scientific">Sinocyclocheilus rhinocerous</name>
    <dbReference type="NCBI Taxonomy" id="307959"/>
    <lineage>
        <taxon>Eukaryota</taxon>
        <taxon>Metazoa</taxon>
        <taxon>Chordata</taxon>
        <taxon>Craniata</taxon>
        <taxon>Vertebrata</taxon>
        <taxon>Euteleostomi</taxon>
        <taxon>Actinopterygii</taxon>
        <taxon>Neopterygii</taxon>
        <taxon>Teleostei</taxon>
        <taxon>Ostariophysi</taxon>
        <taxon>Cypriniformes</taxon>
        <taxon>Cyprinidae</taxon>
        <taxon>Cyprininae</taxon>
        <taxon>Sinocyclocheilus</taxon>
    </lineage>
</organism>
<sequence>MKTVAFLYFCFLYFSKSLEMKSVVDVYEFLITLPDDLKDFFKGRYSSYRFDLTLKLYFFEGEPKYFSNIPPTNAYYTWNRVGNMGGHPEKHYKALLNKYLNTSEKVAKANARPILCTDAK</sequence>
<evidence type="ECO:0000256" key="1">
    <source>
        <dbReference type="SAM" id="SignalP"/>
    </source>
</evidence>
<keyword evidence="3" id="KW-1185">Reference proteome</keyword>
<reference evidence="2" key="1">
    <citation type="submission" date="2025-08" db="UniProtKB">
        <authorList>
            <consortium name="Ensembl"/>
        </authorList>
    </citation>
    <scope>IDENTIFICATION</scope>
</reference>
<feature type="chain" id="PRO_5025363314" evidence="1">
    <location>
        <begin position="18"/>
        <end position="120"/>
    </location>
</feature>
<feature type="signal peptide" evidence="1">
    <location>
        <begin position="1"/>
        <end position="17"/>
    </location>
</feature>
<dbReference type="Ensembl" id="ENSSRHT00000104918.1">
    <property type="protein sequence ID" value="ENSSRHP00000102162.1"/>
    <property type="gene ID" value="ENSSRHG00000050031.1"/>
</dbReference>
<evidence type="ECO:0000313" key="2">
    <source>
        <dbReference type="Ensembl" id="ENSSRHP00000102162.1"/>
    </source>
</evidence>